<dbReference type="OrthoDB" id="4139357at2759"/>
<dbReference type="Proteomes" id="UP000235786">
    <property type="component" value="Unassembled WGS sequence"/>
</dbReference>
<dbReference type="GO" id="GO:0022857">
    <property type="term" value="F:transmembrane transporter activity"/>
    <property type="evidence" value="ECO:0007669"/>
    <property type="project" value="InterPro"/>
</dbReference>
<evidence type="ECO:0000256" key="3">
    <source>
        <dbReference type="ARBA" id="ARBA00022989"/>
    </source>
</evidence>
<feature type="transmembrane region" description="Helical" evidence="6">
    <location>
        <begin position="87"/>
        <end position="105"/>
    </location>
</feature>
<feature type="transmembrane region" description="Helical" evidence="6">
    <location>
        <begin position="305"/>
        <end position="330"/>
    </location>
</feature>
<evidence type="ECO:0000256" key="4">
    <source>
        <dbReference type="ARBA" id="ARBA00023136"/>
    </source>
</evidence>
<feature type="transmembrane region" description="Helical" evidence="6">
    <location>
        <begin position="234"/>
        <end position="261"/>
    </location>
</feature>
<feature type="transmembrane region" description="Helical" evidence="6">
    <location>
        <begin position="145"/>
        <end position="163"/>
    </location>
</feature>
<dbReference type="InterPro" id="IPR036259">
    <property type="entry name" value="MFS_trans_sf"/>
</dbReference>
<evidence type="ECO:0000256" key="1">
    <source>
        <dbReference type="ARBA" id="ARBA00004141"/>
    </source>
</evidence>
<feature type="transmembrane region" description="Helical" evidence="6">
    <location>
        <begin position="473"/>
        <end position="492"/>
    </location>
</feature>
<dbReference type="InterPro" id="IPR020846">
    <property type="entry name" value="MFS_dom"/>
</dbReference>
<dbReference type="GO" id="GO:0005886">
    <property type="term" value="C:plasma membrane"/>
    <property type="evidence" value="ECO:0007669"/>
    <property type="project" value="TreeGrafter"/>
</dbReference>
<dbReference type="PANTHER" id="PTHR23501">
    <property type="entry name" value="MAJOR FACILITATOR SUPERFAMILY"/>
    <property type="match status" value="1"/>
</dbReference>
<evidence type="ECO:0000313" key="8">
    <source>
        <dbReference type="EMBL" id="PMD30686.1"/>
    </source>
</evidence>
<evidence type="ECO:0000256" key="5">
    <source>
        <dbReference type="SAM" id="MobiDB-lite"/>
    </source>
</evidence>
<feature type="transmembrane region" description="Helical" evidence="6">
    <location>
        <begin position="58"/>
        <end position="81"/>
    </location>
</feature>
<feature type="transmembrane region" description="Helical" evidence="6">
    <location>
        <begin position="337"/>
        <end position="356"/>
    </location>
</feature>
<protein>
    <submittedName>
        <fullName evidence="8">MFS multidrug transporter</fullName>
    </submittedName>
</protein>
<evidence type="ECO:0000259" key="7">
    <source>
        <dbReference type="PROSITE" id="PS50850"/>
    </source>
</evidence>
<comment type="subcellular location">
    <subcellularLocation>
        <location evidence="1">Membrane</location>
        <topology evidence="1">Multi-pass membrane protein</topology>
    </subcellularLocation>
</comment>
<keyword evidence="9" id="KW-1185">Reference proteome</keyword>
<dbReference type="PANTHER" id="PTHR23501:SF59">
    <property type="entry name" value="MAJOR FACILITATOR SUPERFAMILY (MFS) PROFILE DOMAIN-CONTAINING PROTEIN-RELATED"/>
    <property type="match status" value="1"/>
</dbReference>
<dbReference type="PRINTS" id="PR01036">
    <property type="entry name" value="TCRTETB"/>
</dbReference>
<feature type="region of interest" description="Disordered" evidence="5">
    <location>
        <begin position="512"/>
        <end position="533"/>
    </location>
</feature>
<evidence type="ECO:0000256" key="6">
    <source>
        <dbReference type="SAM" id="Phobius"/>
    </source>
</evidence>
<reference evidence="8 9" key="1">
    <citation type="submission" date="2016-04" db="EMBL/GenBank/DDBJ databases">
        <title>A degradative enzymes factory behind the ericoid mycorrhizal symbiosis.</title>
        <authorList>
            <consortium name="DOE Joint Genome Institute"/>
            <person name="Martino E."/>
            <person name="Morin E."/>
            <person name="Grelet G."/>
            <person name="Kuo A."/>
            <person name="Kohler A."/>
            <person name="Daghino S."/>
            <person name="Barry K."/>
            <person name="Choi C."/>
            <person name="Cichocki N."/>
            <person name="Clum A."/>
            <person name="Copeland A."/>
            <person name="Hainaut M."/>
            <person name="Haridas S."/>
            <person name="Labutti K."/>
            <person name="Lindquist E."/>
            <person name="Lipzen A."/>
            <person name="Khouja H.-R."/>
            <person name="Murat C."/>
            <person name="Ohm R."/>
            <person name="Olson A."/>
            <person name="Spatafora J."/>
            <person name="Veneault-Fourrey C."/>
            <person name="Henrissat B."/>
            <person name="Grigoriev I."/>
            <person name="Martin F."/>
            <person name="Perotto S."/>
        </authorList>
    </citation>
    <scope>NUCLEOTIDE SEQUENCE [LARGE SCALE GENOMIC DNA]</scope>
    <source>
        <strain evidence="8 9">F</strain>
    </source>
</reference>
<evidence type="ECO:0000313" key="9">
    <source>
        <dbReference type="Proteomes" id="UP000235786"/>
    </source>
</evidence>
<evidence type="ECO:0000256" key="2">
    <source>
        <dbReference type="ARBA" id="ARBA00022692"/>
    </source>
</evidence>
<dbReference type="Gene3D" id="1.20.1720.10">
    <property type="entry name" value="Multidrug resistance protein D"/>
    <property type="match status" value="1"/>
</dbReference>
<keyword evidence="3 6" id="KW-1133">Transmembrane helix</keyword>
<feature type="transmembrane region" description="Helical" evidence="6">
    <location>
        <begin position="20"/>
        <end position="46"/>
    </location>
</feature>
<feature type="transmembrane region" description="Helical" evidence="6">
    <location>
        <begin position="201"/>
        <end position="222"/>
    </location>
</feature>
<accession>A0A2J6QWN7</accession>
<name>A0A2J6QWN7_HYAVF</name>
<dbReference type="Pfam" id="PF07690">
    <property type="entry name" value="MFS_1"/>
    <property type="match status" value="1"/>
</dbReference>
<dbReference type="InterPro" id="IPR011701">
    <property type="entry name" value="MFS"/>
</dbReference>
<sequence>MTESAELEVDTFNPGWRLLAAFTSFAIVNLACAIDATSVSVALPTISDALHGTAIQAFWIGTAFLLATTVWQPTFIAFSHVFGRRPILLIALTLFTIGAIMCGVSKNITVMLVGRVIQGSGCGGILTLTEALITDLIPLRQRGNYFALIGVVWAFGSVSGPLVGGIFYLNIPIVVIGFVGIIAFLNLSARERTMTEKISQIDYIGAFVFVASSTSFLVPISWGGVMYPWSSWHTLVPLLLGLVGLGAFCIHEAYFALFPLLPIRIFGNRSTSLTYLITFLHGMILWSIVYYLPLYFMGVKGYTPIIAGLGSLPQTLTVVPCAIIVGLVASRTARYRWSLYSGFVLTVLGIGLLYLLDVKTKVVEWVFLLLISGIGMGLLFPGMNLSIQASVSQVDAADAAGLFTFFRTLGQSVGVAIGGVIFQNRMNAELRDYPDLAGDSADVISLIKQMRSLPQGDPLTLILRYAFAKSIKIVFVVMCGLAVLALFATVFIKGYNLNQALATEQGFVDGGRGPLEKDVDSAGPAEDGSKASV</sequence>
<proteinExistence type="predicted"/>
<feature type="transmembrane region" description="Helical" evidence="6">
    <location>
        <begin position="273"/>
        <end position="293"/>
    </location>
</feature>
<feature type="transmembrane region" description="Helical" evidence="6">
    <location>
        <begin position="362"/>
        <end position="380"/>
    </location>
</feature>
<dbReference type="EMBL" id="KZ613966">
    <property type="protein sequence ID" value="PMD30686.1"/>
    <property type="molecule type" value="Genomic_DNA"/>
</dbReference>
<organism evidence="8 9">
    <name type="scientific">Hyaloscypha variabilis (strain UAMH 11265 / GT02V1 / F)</name>
    <name type="common">Meliniomyces variabilis</name>
    <dbReference type="NCBI Taxonomy" id="1149755"/>
    <lineage>
        <taxon>Eukaryota</taxon>
        <taxon>Fungi</taxon>
        <taxon>Dikarya</taxon>
        <taxon>Ascomycota</taxon>
        <taxon>Pezizomycotina</taxon>
        <taxon>Leotiomycetes</taxon>
        <taxon>Helotiales</taxon>
        <taxon>Hyaloscyphaceae</taxon>
        <taxon>Hyaloscypha</taxon>
        <taxon>Hyaloscypha variabilis</taxon>
    </lineage>
</organism>
<gene>
    <name evidence="8" type="ORF">L207DRAFT_549365</name>
</gene>
<keyword evidence="2 6" id="KW-0812">Transmembrane</keyword>
<dbReference type="Gene3D" id="1.20.1250.20">
    <property type="entry name" value="MFS general substrate transporter like domains"/>
    <property type="match status" value="1"/>
</dbReference>
<keyword evidence="4 6" id="KW-0472">Membrane</keyword>
<dbReference type="PROSITE" id="PS50850">
    <property type="entry name" value="MFS"/>
    <property type="match status" value="1"/>
</dbReference>
<dbReference type="SUPFAM" id="SSF103473">
    <property type="entry name" value="MFS general substrate transporter"/>
    <property type="match status" value="1"/>
</dbReference>
<dbReference type="AlphaFoldDB" id="A0A2J6QWN7"/>
<feature type="domain" description="Major facilitator superfamily (MFS) profile" evidence="7">
    <location>
        <begin position="21"/>
        <end position="497"/>
    </location>
</feature>
<feature type="transmembrane region" description="Helical" evidence="6">
    <location>
        <begin position="169"/>
        <end position="189"/>
    </location>
</feature>